<dbReference type="AlphaFoldDB" id="A0A7H0HLP9"/>
<keyword evidence="3" id="KW-1185">Reference proteome</keyword>
<dbReference type="KEGG" id="sgj:IAG43_00025"/>
<name>A0A7H0HLP9_9ACTN</name>
<gene>
    <name evidence="2" type="ORF">IAG43_00025</name>
</gene>
<evidence type="ECO:0000313" key="2">
    <source>
        <dbReference type="EMBL" id="QNP61465.1"/>
    </source>
</evidence>
<sequence length="90" mass="9254">MLVAIGLLVMGLAAAGWGAAFLFNLRGATDRAVARRNAVRTIMAARTSDLSLAEPSLLGAWFFRLVGGVLLPAGLFIALIGLAFTIAGAP</sequence>
<evidence type="ECO:0000313" key="3">
    <source>
        <dbReference type="Proteomes" id="UP000516230"/>
    </source>
</evidence>
<dbReference type="EMBL" id="CP060825">
    <property type="protein sequence ID" value="QNP61465.1"/>
    <property type="molecule type" value="Genomic_DNA"/>
</dbReference>
<reference evidence="2 3" key="1">
    <citation type="submission" date="2020-08" db="EMBL/GenBank/DDBJ databases">
        <title>A novel species.</title>
        <authorList>
            <person name="Gao J."/>
        </authorList>
    </citation>
    <scope>NUCLEOTIDE SEQUENCE [LARGE SCALE GENOMIC DNA]</scope>
    <source>
        <strain evidence="2 3">CRPJ-33</strain>
    </source>
</reference>
<keyword evidence="1" id="KW-0472">Membrane</keyword>
<protein>
    <submittedName>
        <fullName evidence="2">Uncharacterized protein</fullName>
    </submittedName>
</protein>
<feature type="transmembrane region" description="Helical" evidence="1">
    <location>
        <begin position="61"/>
        <end position="87"/>
    </location>
</feature>
<organism evidence="2 3">
    <name type="scientific">Streptomyces genisteinicus</name>
    <dbReference type="NCBI Taxonomy" id="2768068"/>
    <lineage>
        <taxon>Bacteria</taxon>
        <taxon>Bacillati</taxon>
        <taxon>Actinomycetota</taxon>
        <taxon>Actinomycetes</taxon>
        <taxon>Kitasatosporales</taxon>
        <taxon>Streptomycetaceae</taxon>
        <taxon>Streptomyces</taxon>
    </lineage>
</organism>
<proteinExistence type="predicted"/>
<accession>A0A7H0HLP9</accession>
<keyword evidence="1" id="KW-1133">Transmembrane helix</keyword>
<dbReference type="RefSeq" id="WP_187738672.1">
    <property type="nucleotide sequence ID" value="NZ_CP060825.1"/>
</dbReference>
<dbReference type="Proteomes" id="UP000516230">
    <property type="component" value="Chromosome"/>
</dbReference>
<keyword evidence="1" id="KW-0812">Transmembrane</keyword>
<evidence type="ECO:0000256" key="1">
    <source>
        <dbReference type="SAM" id="Phobius"/>
    </source>
</evidence>